<dbReference type="GO" id="GO:0006281">
    <property type="term" value="P:DNA repair"/>
    <property type="evidence" value="ECO:0007669"/>
    <property type="project" value="InterPro"/>
</dbReference>
<dbReference type="Gene3D" id="1.10.1670.10">
    <property type="entry name" value="Helix-hairpin-Helix base-excision DNA repair enzymes (C-terminal)"/>
    <property type="match status" value="1"/>
</dbReference>
<dbReference type="InterPro" id="IPR011257">
    <property type="entry name" value="DNA_glycosylase"/>
</dbReference>
<dbReference type="GO" id="GO:0003824">
    <property type="term" value="F:catalytic activity"/>
    <property type="evidence" value="ECO:0007669"/>
    <property type="project" value="InterPro"/>
</dbReference>
<organism evidence="1 2">
    <name type="scientific">Allochromatium humboldtianum</name>
    <dbReference type="NCBI Taxonomy" id="504901"/>
    <lineage>
        <taxon>Bacteria</taxon>
        <taxon>Pseudomonadati</taxon>
        <taxon>Pseudomonadota</taxon>
        <taxon>Gammaproteobacteria</taxon>
        <taxon>Chromatiales</taxon>
        <taxon>Chromatiaceae</taxon>
        <taxon>Allochromatium</taxon>
    </lineage>
</organism>
<name>A0A850RAN2_9GAMM</name>
<dbReference type="RefSeq" id="WP_176977100.1">
    <property type="nucleotide sequence ID" value="NZ_JABZEO010000009.1"/>
</dbReference>
<gene>
    <name evidence="1" type="ORF">HW932_13970</name>
</gene>
<dbReference type="SUPFAM" id="SSF48150">
    <property type="entry name" value="DNA-glycosylase"/>
    <property type="match status" value="1"/>
</dbReference>
<evidence type="ECO:0000313" key="2">
    <source>
        <dbReference type="Proteomes" id="UP000592294"/>
    </source>
</evidence>
<comment type="caution">
    <text evidence="1">The sequence shown here is derived from an EMBL/GenBank/DDBJ whole genome shotgun (WGS) entry which is preliminary data.</text>
</comment>
<dbReference type="Proteomes" id="UP000592294">
    <property type="component" value="Unassembled WGS sequence"/>
</dbReference>
<accession>A0A850RAN2</accession>
<evidence type="ECO:0000313" key="1">
    <source>
        <dbReference type="EMBL" id="NVZ10368.1"/>
    </source>
</evidence>
<dbReference type="AlphaFoldDB" id="A0A850RAN2"/>
<protein>
    <recommendedName>
        <fullName evidence="3">Endonuclease III</fullName>
    </recommendedName>
</protein>
<evidence type="ECO:0008006" key="3">
    <source>
        <dbReference type="Google" id="ProtNLM"/>
    </source>
</evidence>
<dbReference type="InterPro" id="IPR023170">
    <property type="entry name" value="HhH_base_excis_C"/>
</dbReference>
<reference evidence="1 2" key="1">
    <citation type="submission" date="2020-06" db="EMBL/GenBank/DDBJ databases">
        <title>Whole-genome sequence of Allochromatium humboldtianum DSM 21881, type strain.</title>
        <authorList>
            <person name="Kyndt J.A."/>
            <person name="Meyer T.E."/>
        </authorList>
    </citation>
    <scope>NUCLEOTIDE SEQUENCE [LARGE SCALE GENOMIC DNA]</scope>
    <source>
        <strain evidence="1 2">DSM 21881</strain>
    </source>
</reference>
<dbReference type="EMBL" id="JABZEO010000009">
    <property type="protein sequence ID" value="NVZ10368.1"/>
    <property type="molecule type" value="Genomic_DNA"/>
</dbReference>
<proteinExistence type="predicted"/>
<keyword evidence="2" id="KW-1185">Reference proteome</keyword>
<sequence>MSGCSRSRAAADDILLYAFEQALEPDVPRYKEYHASLVEHAKQVCRSRPRCSDCVLKRAVPCSQALLAEA</sequence>